<dbReference type="EMBL" id="CP102290">
    <property type="protein sequence ID" value="UWP60782.1"/>
    <property type="molecule type" value="Genomic_DNA"/>
</dbReference>
<protein>
    <submittedName>
        <fullName evidence="1">Uncharacterized protein</fullName>
    </submittedName>
</protein>
<sequence>MLMENWTVFNAVEMQDKLVLLNTANENFSLNYTLEKNVAKLELEDWIKKRLLNLKAKIALPKHNNKPRNRMNLHIPSAENIGGLHRICYLKIENGNIGLDEYRGPRGDRFSGYYRLLLDCLIKQEIVSDEKQDISIDIQHLDQFIDCVNQICEASEKESFQLMDSGSTYPRIIQRVNYDFPVLYYAEKDLPAAPPSQKPEPSPLERMQEDIHSIYAACVKGDWDEFSYNIKELQDIRKQIDEVLEICEIRKQWMDKL</sequence>
<proteinExistence type="predicted"/>
<evidence type="ECO:0000313" key="1">
    <source>
        <dbReference type="EMBL" id="UWP60782.1"/>
    </source>
</evidence>
<organism evidence="1 2">
    <name type="scientific">Ruminococcus gauvreauii</name>
    <dbReference type="NCBI Taxonomy" id="438033"/>
    <lineage>
        <taxon>Bacteria</taxon>
        <taxon>Bacillati</taxon>
        <taxon>Bacillota</taxon>
        <taxon>Clostridia</taxon>
        <taxon>Eubacteriales</taxon>
        <taxon>Oscillospiraceae</taxon>
        <taxon>Ruminococcus</taxon>
    </lineage>
</organism>
<keyword evidence="2" id="KW-1185">Reference proteome</keyword>
<dbReference type="Proteomes" id="UP001060164">
    <property type="component" value="Chromosome"/>
</dbReference>
<evidence type="ECO:0000313" key="2">
    <source>
        <dbReference type="Proteomes" id="UP001060164"/>
    </source>
</evidence>
<accession>A0ABY5VK68</accession>
<dbReference type="RefSeq" id="WP_028527487.1">
    <property type="nucleotide sequence ID" value="NZ_CABLBR010000003.1"/>
</dbReference>
<reference evidence="1" key="1">
    <citation type="journal article" date="2022" name="Cell">
        <title>Design, construction, and in vivo augmentation of a complex gut microbiome.</title>
        <authorList>
            <person name="Cheng A.G."/>
            <person name="Ho P.Y."/>
            <person name="Aranda-Diaz A."/>
            <person name="Jain S."/>
            <person name="Yu F.B."/>
            <person name="Meng X."/>
            <person name="Wang M."/>
            <person name="Iakiviak M."/>
            <person name="Nagashima K."/>
            <person name="Zhao A."/>
            <person name="Murugkar P."/>
            <person name="Patil A."/>
            <person name="Atabakhsh K."/>
            <person name="Weakley A."/>
            <person name="Yan J."/>
            <person name="Brumbaugh A.R."/>
            <person name="Higginbottom S."/>
            <person name="Dimas A."/>
            <person name="Shiver A.L."/>
            <person name="Deutschbauer A."/>
            <person name="Neff N."/>
            <person name="Sonnenburg J.L."/>
            <person name="Huang K.C."/>
            <person name="Fischbach M.A."/>
        </authorList>
    </citation>
    <scope>NUCLEOTIDE SEQUENCE</scope>
    <source>
        <strain evidence="1">DSM 19829</strain>
    </source>
</reference>
<gene>
    <name evidence="1" type="ORF">NQ502_07025</name>
</gene>
<name>A0ABY5VK68_9FIRM</name>